<feature type="compositionally biased region" description="Polar residues" evidence="1">
    <location>
        <begin position="132"/>
        <end position="142"/>
    </location>
</feature>
<dbReference type="EMBL" id="UYRT01091000">
    <property type="protein sequence ID" value="VDN36666.1"/>
    <property type="molecule type" value="Genomic_DNA"/>
</dbReference>
<name>A0A183EID6_9BILA</name>
<proteinExistence type="predicted"/>
<evidence type="ECO:0000313" key="4">
    <source>
        <dbReference type="WBParaSite" id="GPUH_0002075201-mRNA-1"/>
    </source>
</evidence>
<reference evidence="2 3" key="2">
    <citation type="submission" date="2018-11" db="EMBL/GenBank/DDBJ databases">
        <authorList>
            <consortium name="Pathogen Informatics"/>
        </authorList>
    </citation>
    <scope>NUCLEOTIDE SEQUENCE [LARGE SCALE GENOMIC DNA]</scope>
</reference>
<dbReference type="OrthoDB" id="6162476at2759"/>
<protein>
    <submittedName>
        <fullName evidence="4">MFMR domain-containing protein</fullName>
    </submittedName>
</protein>
<gene>
    <name evidence="2" type="ORF">GPUH_LOCUS20727</name>
</gene>
<reference evidence="4" key="1">
    <citation type="submission" date="2016-06" db="UniProtKB">
        <authorList>
            <consortium name="WormBaseParasite"/>
        </authorList>
    </citation>
    <scope>IDENTIFICATION</scope>
</reference>
<dbReference type="Proteomes" id="UP000271098">
    <property type="component" value="Unassembled WGS sequence"/>
</dbReference>
<feature type="region of interest" description="Disordered" evidence="1">
    <location>
        <begin position="117"/>
        <end position="142"/>
    </location>
</feature>
<accession>A0A183EID6</accession>
<dbReference type="AlphaFoldDB" id="A0A183EID6"/>
<organism evidence="4">
    <name type="scientific">Gongylonema pulchrum</name>
    <dbReference type="NCBI Taxonomy" id="637853"/>
    <lineage>
        <taxon>Eukaryota</taxon>
        <taxon>Metazoa</taxon>
        <taxon>Ecdysozoa</taxon>
        <taxon>Nematoda</taxon>
        <taxon>Chromadorea</taxon>
        <taxon>Rhabditida</taxon>
        <taxon>Spirurina</taxon>
        <taxon>Spiruromorpha</taxon>
        <taxon>Spiruroidea</taxon>
        <taxon>Gongylonematidae</taxon>
        <taxon>Gongylonema</taxon>
    </lineage>
</organism>
<evidence type="ECO:0000256" key="1">
    <source>
        <dbReference type="SAM" id="MobiDB-lite"/>
    </source>
</evidence>
<evidence type="ECO:0000313" key="2">
    <source>
        <dbReference type="EMBL" id="VDN36666.1"/>
    </source>
</evidence>
<evidence type="ECO:0000313" key="3">
    <source>
        <dbReference type="Proteomes" id="UP000271098"/>
    </source>
</evidence>
<sequence>MEQKIAYAMFKGRGEVPEISVATPSTWPTQWSNPLNFCALQHFPALPYRPHHPGQGVFPFAVGYPMSTSVMYTKPPFFRITEGFPAANPPIIHAYTENMTHPAPSFPSSALVPMLPPPAQTNPLDCRRRVRTSNSNDELAED</sequence>
<dbReference type="WBParaSite" id="GPUH_0002075201-mRNA-1">
    <property type="protein sequence ID" value="GPUH_0002075201-mRNA-1"/>
    <property type="gene ID" value="GPUH_0002075201"/>
</dbReference>
<keyword evidence="3" id="KW-1185">Reference proteome</keyword>